<proteinExistence type="predicted"/>
<dbReference type="EMBL" id="JAIWYP010000005">
    <property type="protein sequence ID" value="KAH3817722.1"/>
    <property type="molecule type" value="Genomic_DNA"/>
</dbReference>
<organism evidence="1 2">
    <name type="scientific">Dreissena polymorpha</name>
    <name type="common">Zebra mussel</name>
    <name type="synonym">Mytilus polymorpha</name>
    <dbReference type="NCBI Taxonomy" id="45954"/>
    <lineage>
        <taxon>Eukaryota</taxon>
        <taxon>Metazoa</taxon>
        <taxon>Spiralia</taxon>
        <taxon>Lophotrochozoa</taxon>
        <taxon>Mollusca</taxon>
        <taxon>Bivalvia</taxon>
        <taxon>Autobranchia</taxon>
        <taxon>Heteroconchia</taxon>
        <taxon>Euheterodonta</taxon>
        <taxon>Imparidentia</taxon>
        <taxon>Neoheterodontei</taxon>
        <taxon>Myida</taxon>
        <taxon>Dreissenoidea</taxon>
        <taxon>Dreissenidae</taxon>
        <taxon>Dreissena</taxon>
    </lineage>
</organism>
<protein>
    <submittedName>
        <fullName evidence="1">Uncharacterized protein</fullName>
    </submittedName>
</protein>
<name>A0A9D4GJ10_DREPO</name>
<reference evidence="1" key="2">
    <citation type="submission" date="2020-11" db="EMBL/GenBank/DDBJ databases">
        <authorList>
            <person name="McCartney M.A."/>
            <person name="Auch B."/>
            <person name="Kono T."/>
            <person name="Mallez S."/>
            <person name="Becker A."/>
            <person name="Gohl D.M."/>
            <person name="Silverstein K.A.T."/>
            <person name="Koren S."/>
            <person name="Bechman K.B."/>
            <person name="Herman A."/>
            <person name="Abrahante J.E."/>
            <person name="Garbe J."/>
        </authorList>
    </citation>
    <scope>NUCLEOTIDE SEQUENCE</scope>
    <source>
        <strain evidence="1">Duluth1</strain>
        <tissue evidence="1">Whole animal</tissue>
    </source>
</reference>
<accession>A0A9D4GJ10</accession>
<evidence type="ECO:0000313" key="2">
    <source>
        <dbReference type="Proteomes" id="UP000828390"/>
    </source>
</evidence>
<comment type="caution">
    <text evidence="1">The sequence shown here is derived from an EMBL/GenBank/DDBJ whole genome shotgun (WGS) entry which is preliminary data.</text>
</comment>
<sequence>MDTVLRVSNDSAISSANIRQISRVSSSETCLRLRWLRRDEVVIAKTSSSSLGTCRGLFLVNRIETSKSAEDEDEEGDLSAWCWWYVHRVPIGVP</sequence>
<dbReference type="Proteomes" id="UP000828390">
    <property type="component" value="Unassembled WGS sequence"/>
</dbReference>
<keyword evidence="2" id="KW-1185">Reference proteome</keyword>
<reference evidence="1" key="1">
    <citation type="journal article" date="2019" name="bioRxiv">
        <title>The Genome of the Zebra Mussel, Dreissena polymorpha: A Resource for Invasive Species Research.</title>
        <authorList>
            <person name="McCartney M.A."/>
            <person name="Auch B."/>
            <person name="Kono T."/>
            <person name="Mallez S."/>
            <person name="Zhang Y."/>
            <person name="Obille A."/>
            <person name="Becker A."/>
            <person name="Abrahante J.E."/>
            <person name="Garbe J."/>
            <person name="Badalamenti J.P."/>
            <person name="Herman A."/>
            <person name="Mangelson H."/>
            <person name="Liachko I."/>
            <person name="Sullivan S."/>
            <person name="Sone E.D."/>
            <person name="Koren S."/>
            <person name="Silverstein K.A.T."/>
            <person name="Beckman K.B."/>
            <person name="Gohl D.M."/>
        </authorList>
    </citation>
    <scope>NUCLEOTIDE SEQUENCE</scope>
    <source>
        <strain evidence="1">Duluth1</strain>
        <tissue evidence="1">Whole animal</tissue>
    </source>
</reference>
<evidence type="ECO:0000313" key="1">
    <source>
        <dbReference type="EMBL" id="KAH3817722.1"/>
    </source>
</evidence>
<gene>
    <name evidence="1" type="ORF">DPMN_119277</name>
</gene>
<dbReference type="AlphaFoldDB" id="A0A9D4GJ10"/>